<proteinExistence type="inferred from homology"/>
<comment type="similarity">
    <text evidence="1">Belongs to the fasciclin-like AGP family.</text>
</comment>
<dbReference type="PANTHER" id="PTHR33985:SF15">
    <property type="entry name" value="FASCICLIN-LIKE ARABINOGALACTAN PROTEIN 19"/>
    <property type="match status" value="1"/>
</dbReference>
<feature type="signal peptide" evidence="3">
    <location>
        <begin position="1"/>
        <end position="27"/>
    </location>
</feature>
<dbReference type="InterPro" id="IPR052806">
    <property type="entry name" value="Fasciclin-like_AGP"/>
</dbReference>
<dbReference type="Gene3D" id="2.30.180.10">
    <property type="entry name" value="FAS1 domain"/>
    <property type="match status" value="1"/>
</dbReference>
<evidence type="ECO:0000256" key="3">
    <source>
        <dbReference type="SAM" id="SignalP"/>
    </source>
</evidence>
<evidence type="ECO:0000313" key="6">
    <source>
        <dbReference type="RefSeq" id="XP_019708327.1"/>
    </source>
</evidence>
<feature type="compositionally biased region" description="Pro residues" evidence="2">
    <location>
        <begin position="316"/>
        <end position="330"/>
    </location>
</feature>
<dbReference type="OrthoDB" id="1937685at2759"/>
<keyword evidence="5" id="KW-1185">Reference proteome</keyword>
<accession>A0A6J0PML7</accession>
<evidence type="ECO:0000256" key="1">
    <source>
        <dbReference type="ARBA" id="ARBA00007843"/>
    </source>
</evidence>
<protein>
    <submittedName>
        <fullName evidence="6">Mucin-7</fullName>
    </submittedName>
</protein>
<dbReference type="SUPFAM" id="SSF82153">
    <property type="entry name" value="FAS1 domain"/>
    <property type="match status" value="1"/>
</dbReference>
<sequence>MASPSPLLLPLATVLLLFLLSLQPTNSISDPELDAAISALRSRGYNLFGNAITTSDLRFDLLRPNSSYTLFAPTDSTLFALDMASSAAAYVRALRHHIALRRLPLPALRALPPGSHLPTLAPRGNIAISRRRQSPNAYFITADGVDVVLPGIFYGQDVAVHGLAGILPRHCHEVSGRPVPPSRSSDPHLPPCLSADTTNQWSPAPSPTAGISPVVPETQTPAPTPDAHLPPYLSADPPDKWPPEPSPTADLSPMVPETQTPTPTPGSRSTFSVAVPPSYIDGVQPPMEPGVAPDVPSGISPAIGVPIATEVVSPAANPPERIPAVNPPERMPMNSPAASPTEIVSPAGNPLEGIPVSSPGASPMATGFSWNGGVRLSSSIAECGEAVVGEEGCGLVAGHRDVDRPRPRPHASDDAL</sequence>
<dbReference type="Proteomes" id="UP000504607">
    <property type="component" value="Chromosome 9"/>
</dbReference>
<feature type="compositionally biased region" description="Basic and acidic residues" evidence="2">
    <location>
        <begin position="398"/>
        <end position="416"/>
    </location>
</feature>
<evidence type="ECO:0000256" key="2">
    <source>
        <dbReference type="SAM" id="MobiDB-lite"/>
    </source>
</evidence>
<feature type="compositionally biased region" description="Polar residues" evidence="2">
    <location>
        <begin position="257"/>
        <end position="272"/>
    </location>
</feature>
<feature type="domain" description="FAS1" evidence="4">
    <location>
        <begin position="69"/>
        <end position="170"/>
    </location>
</feature>
<dbReference type="SMART" id="SM00554">
    <property type="entry name" value="FAS1"/>
    <property type="match status" value="1"/>
</dbReference>
<dbReference type="RefSeq" id="XP_019708327.1">
    <property type="nucleotide sequence ID" value="XM_019852768.2"/>
</dbReference>
<feature type="region of interest" description="Disordered" evidence="2">
    <location>
        <begin position="314"/>
        <end position="358"/>
    </location>
</feature>
<dbReference type="PANTHER" id="PTHR33985">
    <property type="entry name" value="OS02G0491300 PROTEIN-RELATED"/>
    <property type="match status" value="1"/>
</dbReference>
<dbReference type="KEGG" id="egu:109506258"/>
<dbReference type="AlphaFoldDB" id="A0A6J0PML7"/>
<dbReference type="PRINTS" id="PR01217">
    <property type="entry name" value="PRICHEXTENSN"/>
</dbReference>
<name>A0A6J0PML7_ELAGV</name>
<dbReference type="InterPro" id="IPR036378">
    <property type="entry name" value="FAS1_dom_sf"/>
</dbReference>
<reference evidence="6" key="1">
    <citation type="submission" date="2025-08" db="UniProtKB">
        <authorList>
            <consortium name="RefSeq"/>
        </authorList>
    </citation>
    <scope>IDENTIFICATION</scope>
</reference>
<evidence type="ECO:0000259" key="4">
    <source>
        <dbReference type="SMART" id="SM00554"/>
    </source>
</evidence>
<dbReference type="InParanoid" id="A0A6J0PML7"/>
<feature type="chain" id="PRO_5026710932" evidence="3">
    <location>
        <begin position="28"/>
        <end position="416"/>
    </location>
</feature>
<gene>
    <name evidence="6" type="primary">LOC109506258</name>
</gene>
<organism evidence="5 6">
    <name type="scientific">Elaeis guineensis var. tenera</name>
    <name type="common">Oil palm</name>
    <dbReference type="NCBI Taxonomy" id="51953"/>
    <lineage>
        <taxon>Eukaryota</taxon>
        <taxon>Viridiplantae</taxon>
        <taxon>Streptophyta</taxon>
        <taxon>Embryophyta</taxon>
        <taxon>Tracheophyta</taxon>
        <taxon>Spermatophyta</taxon>
        <taxon>Magnoliopsida</taxon>
        <taxon>Liliopsida</taxon>
        <taxon>Arecaceae</taxon>
        <taxon>Arecoideae</taxon>
        <taxon>Cocoseae</taxon>
        <taxon>Elaeidinae</taxon>
        <taxon>Elaeis</taxon>
    </lineage>
</organism>
<dbReference type="GeneID" id="109506258"/>
<dbReference type="InterPro" id="IPR000782">
    <property type="entry name" value="FAS1_domain"/>
</dbReference>
<feature type="region of interest" description="Disordered" evidence="2">
    <location>
        <begin position="174"/>
        <end position="295"/>
    </location>
</feature>
<keyword evidence="3" id="KW-0732">Signal</keyword>
<evidence type="ECO:0000313" key="5">
    <source>
        <dbReference type="Proteomes" id="UP000504607"/>
    </source>
</evidence>
<dbReference type="Pfam" id="PF02469">
    <property type="entry name" value="Fasciclin"/>
    <property type="match status" value="1"/>
</dbReference>
<feature type="region of interest" description="Disordered" evidence="2">
    <location>
        <begin position="397"/>
        <end position="416"/>
    </location>
</feature>